<keyword evidence="4 5" id="KW-0833">Ubl conjugation pathway</keyword>
<dbReference type="GO" id="GO:0000209">
    <property type="term" value="P:protein polyubiquitination"/>
    <property type="evidence" value="ECO:0007669"/>
    <property type="project" value="InterPro"/>
</dbReference>
<feature type="coiled-coil region" evidence="6">
    <location>
        <begin position="252"/>
        <end position="279"/>
    </location>
</feature>
<dbReference type="CDD" id="cd00078">
    <property type="entry name" value="HECTc"/>
    <property type="match status" value="1"/>
</dbReference>
<dbReference type="SUPFAM" id="SSF56204">
    <property type="entry name" value="Hect, E3 ligase catalytic domain"/>
    <property type="match status" value="1"/>
</dbReference>
<dbReference type="InterPro" id="IPR000569">
    <property type="entry name" value="HECT_dom"/>
</dbReference>
<evidence type="ECO:0000256" key="6">
    <source>
        <dbReference type="SAM" id="Coils"/>
    </source>
</evidence>
<protein>
    <recommendedName>
        <fullName evidence="2">HECT-type E3 ubiquitin transferase</fullName>
        <ecNumber evidence="2">2.3.2.26</ecNumber>
    </recommendedName>
</protein>
<organism evidence="9 10">
    <name type="scientific">Ambrosiozyma monospora</name>
    <name type="common">Yeast</name>
    <name type="synonym">Endomycopsis monosporus</name>
    <dbReference type="NCBI Taxonomy" id="43982"/>
    <lineage>
        <taxon>Eukaryota</taxon>
        <taxon>Fungi</taxon>
        <taxon>Dikarya</taxon>
        <taxon>Ascomycota</taxon>
        <taxon>Saccharomycotina</taxon>
        <taxon>Pichiomycetes</taxon>
        <taxon>Pichiales</taxon>
        <taxon>Pichiaceae</taxon>
        <taxon>Ambrosiozyma</taxon>
    </lineage>
</organism>
<dbReference type="EMBL" id="BSXU01002908">
    <property type="protein sequence ID" value="GMG39429.1"/>
    <property type="molecule type" value="Genomic_DNA"/>
</dbReference>
<feature type="compositionally biased region" description="Polar residues" evidence="7">
    <location>
        <begin position="45"/>
        <end position="65"/>
    </location>
</feature>
<evidence type="ECO:0000313" key="9">
    <source>
        <dbReference type="EMBL" id="GMG39429.1"/>
    </source>
</evidence>
<reference evidence="9" key="1">
    <citation type="submission" date="2023-04" db="EMBL/GenBank/DDBJ databases">
        <title>Ambrosiozyma monospora NBRC 1965.</title>
        <authorList>
            <person name="Ichikawa N."/>
            <person name="Sato H."/>
            <person name="Tonouchi N."/>
        </authorList>
    </citation>
    <scope>NUCLEOTIDE SEQUENCE</scope>
    <source>
        <strain evidence="9">NBRC 1965</strain>
    </source>
</reference>
<dbReference type="PANTHER" id="PTHR45700:SF8">
    <property type="entry name" value="HECT-TYPE E3 UBIQUITIN TRANSFERASE"/>
    <property type="match status" value="1"/>
</dbReference>
<dbReference type="EC" id="2.3.2.26" evidence="2"/>
<sequence>MTALPFLKQRTDQQQHVQTTIPIPISSTPPLGRLPAGFSIRMPGQVQTPRPFQIQGNDSSSSSQNLLTADDQEAPIIPSPMSSYPELPTNLVPSSPPLIRRNGSLRRSGSVSASASYSSGLNMRLPNSGNASAAVSTSGLNSNSGSHKDSGIGLSNFVGASNSSLSVSSFLVTPSPVTTIADACKCCGTVLKYPSDVLRVRCLVCQTTFTIKEWPLSSPSNTGMLSNSGSGANSPNPSSTANIPQRQGIISYNRLKAEIQNCQQKMEQLQKEVDSNTDNQEEKPQPNAHLVFKPVQDLVLQAFANFNVLNNSFKLNPSGRVSYHSPNLDFEEIKKFYSLLQNLPTKRPFYAMLQGCLQLLKFPPNITDPSQLNWLLILLEIPILSDCLISANSLTTAESLPSELKSSGYEILKSVVGLLSYLERRCAQFLTHWWSRLPNDEFIQKVEFFNLYITFHLTRCINFELFNGVVNKGANSGKYLSSQTADDDINYKDQLNSHFIRPVAEYSDFGLSVSIPLYISRQRRGPNPHQHSVYTQTSSNQQETEIKIRLQQYGDDWHLRTAGRVASYLFLANKDHKKVPDAIFYNNLVDYVNIKQDFDAWQFNASSKKHETDAEKNTDSVQLVLDYLKAETNSNYLGLSSDAVNGALKKSSFTFCQFPFLISLGAKIVIVEHEAKRSMERKAEEAFLQSLTKKMPFDVYFKIRVRRQHITSDSLRCIKAHQSDFQKLLRVEFVDEPGIDAGGLKKEWFLLLTKELFSADRGLFAVNEESGQSWFAINSCFDNDELYYLVGVVLGLAIYNSTILDLKLPKALYKLLMGKRVTLNDYIQLNPDTGHGLKRLLKMSVDVEELDLYMEVTYKDMFGELQTMELMANGSKIKVNNDNKYDYVDRYYQFFLTTLVDKQFKSFSRGFHNVVGGNALSLFTPEEIELILIGDDNNNQPIDVEILRSVTKYNNCKPTDQVVEWFWNYFGSLSIKGQKKLLLFVTGSDRVPATGLPSLNFKVTKLNAAAAKDTGEVQRLPVAHTCFNEMCIYEYSSKEVFDERMDMAVYCSEGFGIR</sequence>
<evidence type="ECO:0000259" key="8">
    <source>
        <dbReference type="PROSITE" id="PS50237"/>
    </source>
</evidence>
<evidence type="ECO:0000256" key="7">
    <source>
        <dbReference type="SAM" id="MobiDB-lite"/>
    </source>
</evidence>
<proteinExistence type="predicted"/>
<name>A0A9W6YZ71_AMBMO</name>
<dbReference type="InterPro" id="IPR035983">
    <property type="entry name" value="Hect_E3_ubiquitin_ligase"/>
</dbReference>
<feature type="compositionally biased region" description="Low complexity" evidence="7">
    <location>
        <begin position="226"/>
        <end position="242"/>
    </location>
</feature>
<dbReference type="Gene3D" id="3.30.2410.10">
    <property type="entry name" value="Hect, E3 ligase catalytic domain"/>
    <property type="match status" value="1"/>
</dbReference>
<keyword evidence="3" id="KW-0808">Transferase</keyword>
<dbReference type="OrthoDB" id="8068875at2759"/>
<dbReference type="GO" id="GO:0061630">
    <property type="term" value="F:ubiquitin protein ligase activity"/>
    <property type="evidence" value="ECO:0007669"/>
    <property type="project" value="UniProtKB-EC"/>
</dbReference>
<evidence type="ECO:0000256" key="2">
    <source>
        <dbReference type="ARBA" id="ARBA00012485"/>
    </source>
</evidence>
<dbReference type="Proteomes" id="UP001165063">
    <property type="component" value="Unassembled WGS sequence"/>
</dbReference>
<evidence type="ECO:0000256" key="3">
    <source>
        <dbReference type="ARBA" id="ARBA00022679"/>
    </source>
</evidence>
<dbReference type="Pfam" id="PF00632">
    <property type="entry name" value="HECT"/>
    <property type="match status" value="1"/>
</dbReference>
<feature type="region of interest" description="Disordered" evidence="7">
    <location>
        <begin position="220"/>
        <end position="244"/>
    </location>
</feature>
<feature type="domain" description="HECT" evidence="8">
    <location>
        <begin position="721"/>
        <end position="1058"/>
    </location>
</feature>
<keyword evidence="6" id="KW-0175">Coiled coil</keyword>
<dbReference type="InterPro" id="IPR044611">
    <property type="entry name" value="E3A/B/C-like"/>
</dbReference>
<gene>
    <name evidence="9" type="ORF">Amon01_000534200</name>
</gene>
<dbReference type="SMART" id="SM00119">
    <property type="entry name" value="HECTc"/>
    <property type="match status" value="1"/>
</dbReference>
<dbReference type="AlphaFoldDB" id="A0A9W6YZ71"/>
<dbReference type="Gene3D" id="3.90.1750.10">
    <property type="entry name" value="Hect, E3 ligase catalytic domains"/>
    <property type="match status" value="1"/>
</dbReference>
<dbReference type="PANTHER" id="PTHR45700">
    <property type="entry name" value="UBIQUITIN-PROTEIN LIGASE E3C"/>
    <property type="match status" value="1"/>
</dbReference>
<comment type="catalytic activity">
    <reaction evidence="1">
        <text>S-ubiquitinyl-[E2 ubiquitin-conjugating enzyme]-L-cysteine + [acceptor protein]-L-lysine = [E2 ubiquitin-conjugating enzyme]-L-cysteine + N(6)-ubiquitinyl-[acceptor protein]-L-lysine.</text>
        <dbReference type="EC" id="2.3.2.26"/>
    </reaction>
</comment>
<evidence type="ECO:0000256" key="4">
    <source>
        <dbReference type="ARBA" id="ARBA00022786"/>
    </source>
</evidence>
<evidence type="ECO:0000256" key="5">
    <source>
        <dbReference type="PROSITE-ProRule" id="PRU00104"/>
    </source>
</evidence>
<evidence type="ECO:0000256" key="1">
    <source>
        <dbReference type="ARBA" id="ARBA00000885"/>
    </source>
</evidence>
<feature type="region of interest" description="Disordered" evidence="7">
    <location>
        <begin position="25"/>
        <end position="65"/>
    </location>
</feature>
<dbReference type="Gene3D" id="3.30.2160.10">
    <property type="entry name" value="Hect, E3 ligase catalytic domain"/>
    <property type="match status" value="1"/>
</dbReference>
<keyword evidence="10" id="KW-1185">Reference proteome</keyword>
<evidence type="ECO:0000313" key="10">
    <source>
        <dbReference type="Proteomes" id="UP001165063"/>
    </source>
</evidence>
<dbReference type="PROSITE" id="PS50237">
    <property type="entry name" value="HECT"/>
    <property type="match status" value="1"/>
</dbReference>
<accession>A0A9W6YZ71</accession>
<feature type="active site" description="Glycyl thioester intermediate" evidence="5">
    <location>
        <position position="1026"/>
    </location>
</feature>
<comment type="caution">
    <text evidence="9">The sequence shown here is derived from an EMBL/GenBank/DDBJ whole genome shotgun (WGS) entry which is preliminary data.</text>
</comment>